<feature type="transmembrane region" description="Helical" evidence="1">
    <location>
        <begin position="6"/>
        <end position="31"/>
    </location>
</feature>
<keyword evidence="1" id="KW-0472">Membrane</keyword>
<protein>
    <submittedName>
        <fullName evidence="2">Uncharacterized protein</fullName>
    </submittedName>
</protein>
<proteinExistence type="predicted"/>
<keyword evidence="1" id="KW-0812">Transmembrane</keyword>
<evidence type="ECO:0000313" key="2">
    <source>
        <dbReference type="EMBL" id="WMD18938.1"/>
    </source>
</evidence>
<keyword evidence="1" id="KW-1133">Transmembrane helix</keyword>
<evidence type="ECO:0000313" key="3">
    <source>
        <dbReference type="Proteomes" id="UP001234798"/>
    </source>
</evidence>
<keyword evidence="3" id="KW-1185">Reference proteome</keyword>
<dbReference type="Proteomes" id="UP001234798">
    <property type="component" value="Chromosome"/>
</dbReference>
<dbReference type="RefSeq" id="WP_306939592.1">
    <property type="nucleotide sequence ID" value="NZ_CP132976.1"/>
</dbReference>
<gene>
    <name evidence="2" type="ORF">RAS12_20225</name>
</gene>
<name>A0ABY9LVX5_9BURK</name>
<accession>A0ABY9LVX5</accession>
<reference evidence="2 3" key="1">
    <citation type="submission" date="2023-08" db="EMBL/GenBank/DDBJ databases">
        <title>Achromobacter seleniivolatilans sp. nov., isolated from seleniferous soil.</title>
        <authorList>
            <person name="Zhang S."/>
            <person name="Li K."/>
            <person name="Peng J."/>
            <person name="Zhao Q."/>
            <person name="Wang H."/>
            <person name="Guo Y."/>
        </authorList>
    </citation>
    <scope>NUCLEOTIDE SEQUENCE [LARGE SCALE GENOMIC DNA]</scope>
    <source>
        <strain evidence="2 3">R39</strain>
    </source>
</reference>
<evidence type="ECO:0000256" key="1">
    <source>
        <dbReference type="SAM" id="Phobius"/>
    </source>
</evidence>
<organism evidence="2 3">
    <name type="scientific">Achromobacter seleniivolatilans</name>
    <dbReference type="NCBI Taxonomy" id="3047478"/>
    <lineage>
        <taxon>Bacteria</taxon>
        <taxon>Pseudomonadati</taxon>
        <taxon>Pseudomonadota</taxon>
        <taxon>Betaproteobacteria</taxon>
        <taxon>Burkholderiales</taxon>
        <taxon>Alcaligenaceae</taxon>
        <taxon>Achromobacter</taxon>
    </lineage>
</organism>
<sequence>MGFAHFILIAVVFVGMVAGFIALCALAMHIIETACNRLLPKARAERWVSRATGAVVVVALLSFVTLLITTVVRLPDEAELRVLLSKAVTYESSRIRIDLNDASEQERQDLIQLLTPMMQEQALEVRYRVASRHRSYWVKATLPTYYRVSEDSLEIATGRALESHQNTPMYMQILERAAMAPDTQRLPARLDAEMVLRDGEPIAVGLLPGSVALTVAEPKSMFAQSGMPMTCRLEIQGLVSTDYFNAVFRSGVAGVSRSARLKVPAAAGAPAREFEIRALAAVPGARGRLVKELPEDRTQIYVRLQLVPLGMSAEGQGCDVRLFNGLDRPWVVAALHNLSPLLTRVVRQASLERSVRYSPWYAAGSWTPAALVEPGK</sequence>
<feature type="transmembrane region" description="Helical" evidence="1">
    <location>
        <begin position="51"/>
        <end position="72"/>
    </location>
</feature>
<dbReference type="EMBL" id="CP132976">
    <property type="protein sequence ID" value="WMD18938.1"/>
    <property type="molecule type" value="Genomic_DNA"/>
</dbReference>